<dbReference type="EMBL" id="MGFQ01000035">
    <property type="protein sequence ID" value="OGM08872.1"/>
    <property type="molecule type" value="Genomic_DNA"/>
</dbReference>
<reference evidence="1 2" key="1">
    <citation type="journal article" date="2016" name="Nat. Commun.">
        <title>Thousands of microbial genomes shed light on interconnected biogeochemical processes in an aquifer system.</title>
        <authorList>
            <person name="Anantharaman K."/>
            <person name="Brown C.T."/>
            <person name="Hug L.A."/>
            <person name="Sharon I."/>
            <person name="Castelle C.J."/>
            <person name="Probst A.J."/>
            <person name="Thomas B.C."/>
            <person name="Singh A."/>
            <person name="Wilkins M.J."/>
            <person name="Karaoz U."/>
            <person name="Brodie E.L."/>
            <person name="Williams K.H."/>
            <person name="Hubbard S.S."/>
            <person name="Banfield J.F."/>
        </authorList>
    </citation>
    <scope>NUCLEOTIDE SEQUENCE [LARGE SCALE GENOMIC DNA]</scope>
</reference>
<protein>
    <submittedName>
        <fullName evidence="1">Uncharacterized protein</fullName>
    </submittedName>
</protein>
<name>A0A1F7X1A7_9BACT</name>
<proteinExistence type="predicted"/>
<organism evidence="1 2">
    <name type="scientific">Candidatus Woesebacteria bacterium RBG_13_36_22</name>
    <dbReference type="NCBI Taxonomy" id="1802478"/>
    <lineage>
        <taxon>Bacteria</taxon>
        <taxon>Candidatus Woeseibacteriota</taxon>
    </lineage>
</organism>
<comment type="caution">
    <text evidence="1">The sequence shown here is derived from an EMBL/GenBank/DDBJ whole genome shotgun (WGS) entry which is preliminary data.</text>
</comment>
<gene>
    <name evidence="1" type="ORF">A2Z67_02585</name>
</gene>
<evidence type="ECO:0000313" key="1">
    <source>
        <dbReference type="EMBL" id="OGM08872.1"/>
    </source>
</evidence>
<accession>A0A1F7X1A7</accession>
<evidence type="ECO:0000313" key="2">
    <source>
        <dbReference type="Proteomes" id="UP000176939"/>
    </source>
</evidence>
<dbReference type="AlphaFoldDB" id="A0A1F7X1A7"/>
<sequence>MNDPTNEHDVPEIEYTECEGTGYVGELEPCYTCCGTGKRPMSNDELDTFKNNQKYGHHEKL</sequence>
<dbReference type="Proteomes" id="UP000176939">
    <property type="component" value="Unassembled WGS sequence"/>
</dbReference>